<evidence type="ECO:0008006" key="4">
    <source>
        <dbReference type="Google" id="ProtNLM"/>
    </source>
</evidence>
<proteinExistence type="predicted"/>
<reference evidence="2 3" key="1">
    <citation type="submission" date="2017-10" db="EMBL/GenBank/DDBJ databases">
        <title>Paenichitinophaga pekingensis gen. nov., sp. nov., isolated from activated sludge.</title>
        <authorList>
            <person name="Jin D."/>
            <person name="Kong X."/>
            <person name="Deng Y."/>
            <person name="Bai Z."/>
        </authorList>
    </citation>
    <scope>NUCLEOTIDE SEQUENCE [LARGE SCALE GENOMIC DNA]</scope>
    <source>
        <strain evidence="2 3">13</strain>
    </source>
</reference>
<keyword evidence="1" id="KW-0472">Membrane</keyword>
<name>A0A291QSP3_9BACT</name>
<feature type="transmembrane region" description="Helical" evidence="1">
    <location>
        <begin position="21"/>
        <end position="39"/>
    </location>
</feature>
<dbReference type="AlphaFoldDB" id="A0A291QSP3"/>
<feature type="transmembrane region" description="Helical" evidence="1">
    <location>
        <begin position="200"/>
        <end position="218"/>
    </location>
</feature>
<feature type="transmembrane region" description="Helical" evidence="1">
    <location>
        <begin position="114"/>
        <end position="133"/>
    </location>
</feature>
<feature type="transmembrane region" description="Helical" evidence="1">
    <location>
        <begin position="145"/>
        <end position="166"/>
    </location>
</feature>
<accession>A0A291QSP3</accession>
<dbReference type="OrthoDB" id="4540541at2"/>
<protein>
    <recommendedName>
        <fullName evidence="4">DUF1361 domain-containing protein</fullName>
    </recommendedName>
</protein>
<keyword evidence="1" id="KW-1133">Transmembrane helix</keyword>
<dbReference type="Proteomes" id="UP000220133">
    <property type="component" value="Chromosome"/>
</dbReference>
<dbReference type="KEGG" id="cbae:COR50_06695"/>
<gene>
    <name evidence="2" type="ORF">COR50_06695</name>
</gene>
<evidence type="ECO:0000313" key="3">
    <source>
        <dbReference type="Proteomes" id="UP000220133"/>
    </source>
</evidence>
<keyword evidence="1" id="KW-0812">Transmembrane</keyword>
<dbReference type="InterPro" id="IPR009793">
    <property type="entry name" value="DUF1361"/>
</dbReference>
<evidence type="ECO:0000313" key="2">
    <source>
        <dbReference type="EMBL" id="ATL46893.1"/>
    </source>
</evidence>
<dbReference type="EMBL" id="CP023777">
    <property type="protein sequence ID" value="ATL46893.1"/>
    <property type="molecule type" value="Genomic_DNA"/>
</dbReference>
<evidence type="ECO:0000256" key="1">
    <source>
        <dbReference type="SAM" id="Phobius"/>
    </source>
</evidence>
<keyword evidence="3" id="KW-1185">Reference proteome</keyword>
<sequence length="224" mass="27183">MKYLLSRTIYRWHKLSSFNDWVHVTALFAISLVVGKYIITGEYRMFSMIWNLFLAYIPYWISHYFLKKQQVKDSVFLQWIFTLSWFFFLPNAPYMITDLFHLEPGPKYYNWYDLLMLFSFAWLGLMLGFLSLYRIEQGLRKRFPTLQVSIFIQLVIMLNAMGIYIGRYLRWNSWDLVSNPFELFKSILFLIFRPDWYPDFWFFTICLTMMMALLYATAKKSPST</sequence>
<feature type="transmembrane region" description="Helical" evidence="1">
    <location>
        <begin position="45"/>
        <end position="66"/>
    </location>
</feature>
<dbReference type="Pfam" id="PF07099">
    <property type="entry name" value="DUF1361"/>
    <property type="match status" value="1"/>
</dbReference>
<dbReference type="RefSeq" id="WP_098193279.1">
    <property type="nucleotide sequence ID" value="NZ_CP023777.1"/>
</dbReference>
<organism evidence="2 3">
    <name type="scientific">Chitinophaga caeni</name>
    <dbReference type="NCBI Taxonomy" id="2029983"/>
    <lineage>
        <taxon>Bacteria</taxon>
        <taxon>Pseudomonadati</taxon>
        <taxon>Bacteroidota</taxon>
        <taxon>Chitinophagia</taxon>
        <taxon>Chitinophagales</taxon>
        <taxon>Chitinophagaceae</taxon>
        <taxon>Chitinophaga</taxon>
    </lineage>
</organism>
<feature type="transmembrane region" description="Helical" evidence="1">
    <location>
        <begin position="75"/>
        <end position="94"/>
    </location>
</feature>